<reference evidence="4 5" key="1">
    <citation type="submission" date="2022-05" db="EMBL/GenBank/DDBJ databases">
        <title>Luteimonas sp. SX5, whole genome shotgun sequencing project.</title>
        <authorList>
            <person name="Zhao G."/>
            <person name="Shen L."/>
        </authorList>
    </citation>
    <scope>NUCLEOTIDE SEQUENCE [LARGE SCALE GENOMIC DNA]</scope>
    <source>
        <strain evidence="4 5">SX5</strain>
    </source>
</reference>
<dbReference type="PROSITE" id="PS50005">
    <property type="entry name" value="TPR"/>
    <property type="match status" value="1"/>
</dbReference>
<evidence type="ECO:0000256" key="1">
    <source>
        <dbReference type="PROSITE-ProRule" id="PRU00339"/>
    </source>
</evidence>
<feature type="signal peptide" evidence="3">
    <location>
        <begin position="1"/>
        <end position="25"/>
    </location>
</feature>
<feature type="region of interest" description="Disordered" evidence="2">
    <location>
        <begin position="22"/>
        <end position="48"/>
    </location>
</feature>
<proteinExistence type="predicted"/>
<dbReference type="EMBL" id="JAMBEP010000003">
    <property type="protein sequence ID" value="MCL1635696.1"/>
    <property type="molecule type" value="Genomic_DNA"/>
</dbReference>
<dbReference type="PANTHER" id="PTHR44216">
    <property type="entry name" value="PROTEIN O-MANNOSYL-TRANSFERASE TMTC2"/>
    <property type="match status" value="1"/>
</dbReference>
<evidence type="ECO:0000256" key="2">
    <source>
        <dbReference type="SAM" id="MobiDB-lite"/>
    </source>
</evidence>
<feature type="repeat" description="TPR" evidence="1">
    <location>
        <begin position="227"/>
        <end position="260"/>
    </location>
</feature>
<keyword evidence="3" id="KW-0732">Signal</keyword>
<dbReference type="RefSeq" id="WP_249475457.1">
    <property type="nucleotide sequence ID" value="NZ_JAMBEP010000003.1"/>
</dbReference>
<evidence type="ECO:0000313" key="5">
    <source>
        <dbReference type="Proteomes" id="UP001431217"/>
    </source>
</evidence>
<dbReference type="InterPro" id="IPR011990">
    <property type="entry name" value="TPR-like_helical_dom_sf"/>
</dbReference>
<dbReference type="InterPro" id="IPR052384">
    <property type="entry name" value="TMTC_O-mannosyltransferase"/>
</dbReference>
<evidence type="ECO:0000313" key="4">
    <source>
        <dbReference type="EMBL" id="MCL1635696.1"/>
    </source>
</evidence>
<dbReference type="PANTHER" id="PTHR44216:SF3">
    <property type="entry name" value="PROTEIN O-MANNOSYL-TRANSFERASE TMTC2"/>
    <property type="match status" value="1"/>
</dbReference>
<evidence type="ECO:0000256" key="3">
    <source>
        <dbReference type="SAM" id="SignalP"/>
    </source>
</evidence>
<organism evidence="4 5">
    <name type="scientific">Luteimonas galliterrae</name>
    <dbReference type="NCBI Taxonomy" id="2940486"/>
    <lineage>
        <taxon>Bacteria</taxon>
        <taxon>Pseudomonadati</taxon>
        <taxon>Pseudomonadota</taxon>
        <taxon>Gammaproteobacteria</taxon>
        <taxon>Lysobacterales</taxon>
        <taxon>Lysobacteraceae</taxon>
        <taxon>Luteimonas</taxon>
    </lineage>
</organism>
<dbReference type="Gene3D" id="1.25.40.10">
    <property type="entry name" value="Tetratricopeptide repeat domain"/>
    <property type="match status" value="2"/>
</dbReference>
<sequence length="313" mass="33003">MTSAPKFAGAALGAALLLSAPPAPADGGGGGGNVQPNSAPSMSARSYDPTAEYKKGLEALQAQNYKDADRAFGRVLQSLPRDPNTNYMAGLARAGLGELKQASRLFEKAIKYDDNLIPAHQELGIAWAKLEKPDKAKAVLDDLKQRAAACADACPQAADLKAAIPAVEAALGGPPTSQLPAAQDVLAAGDERGDRAYLQAVSLINEKKYESAIAALNDSARTFGPHPDILTYLGYANRKLGRYAVAEDYYRQALAAAPDHLGATEYYGELMVERGDLAGAKRMLAKLENVCSFGCAQADELRRWIAAAKPDAS</sequence>
<keyword evidence="5" id="KW-1185">Reference proteome</keyword>
<comment type="caution">
    <text evidence="4">The sequence shown here is derived from an EMBL/GenBank/DDBJ whole genome shotgun (WGS) entry which is preliminary data.</text>
</comment>
<gene>
    <name evidence="4" type="ORF">M2650_13790</name>
</gene>
<dbReference type="Pfam" id="PF13432">
    <property type="entry name" value="TPR_16"/>
    <property type="match status" value="2"/>
</dbReference>
<dbReference type="Proteomes" id="UP001431217">
    <property type="component" value="Unassembled WGS sequence"/>
</dbReference>
<protein>
    <submittedName>
        <fullName evidence="4">Tetratricopeptide repeat protein</fullName>
    </submittedName>
</protein>
<dbReference type="SMART" id="SM00028">
    <property type="entry name" value="TPR"/>
    <property type="match status" value="4"/>
</dbReference>
<keyword evidence="1" id="KW-0802">TPR repeat</keyword>
<feature type="compositionally biased region" description="Polar residues" evidence="2">
    <location>
        <begin position="34"/>
        <end position="44"/>
    </location>
</feature>
<dbReference type="SUPFAM" id="SSF48452">
    <property type="entry name" value="TPR-like"/>
    <property type="match status" value="1"/>
</dbReference>
<name>A0ABT0MLE4_9GAMM</name>
<dbReference type="InterPro" id="IPR019734">
    <property type="entry name" value="TPR_rpt"/>
</dbReference>
<feature type="chain" id="PRO_5046702382" evidence="3">
    <location>
        <begin position="26"/>
        <end position="313"/>
    </location>
</feature>
<accession>A0ABT0MLE4</accession>